<dbReference type="Gene3D" id="3.30.1490.150">
    <property type="entry name" value="Hypothetical protein ph0010, domain 2"/>
    <property type="match status" value="1"/>
</dbReference>
<comment type="caution">
    <text evidence="2">The sequence shown here is derived from an EMBL/GenBank/DDBJ whole genome shotgun (WGS) entry which is preliminary data.</text>
</comment>
<dbReference type="AlphaFoldDB" id="A0A2N7PK97"/>
<dbReference type="SUPFAM" id="SSF143447">
    <property type="entry name" value="AMMECR1-like"/>
    <property type="match status" value="1"/>
</dbReference>
<dbReference type="InterPro" id="IPR027485">
    <property type="entry name" value="AMMECR1_N"/>
</dbReference>
<dbReference type="InterPro" id="IPR027623">
    <property type="entry name" value="AmmeMemoSam_A"/>
</dbReference>
<accession>A0A2N7PK97</accession>
<dbReference type="InterPro" id="IPR023472">
    <property type="entry name" value="Uncharacterised_MJ0810"/>
</dbReference>
<name>A0A2N7PK97_9BACT</name>
<evidence type="ECO:0000313" key="2">
    <source>
        <dbReference type="EMBL" id="PMP63615.1"/>
    </source>
</evidence>
<dbReference type="Gene3D" id="3.30.700.20">
    <property type="entry name" value="Hypothetical protein ph0010, domain 1"/>
    <property type="match status" value="1"/>
</dbReference>
<dbReference type="NCBIfam" id="TIGR04335">
    <property type="entry name" value="AmmeMemoSam_A"/>
    <property type="match status" value="1"/>
</dbReference>
<proteinExistence type="inferred from homology"/>
<dbReference type="PROSITE" id="PS51112">
    <property type="entry name" value="AMMECR1"/>
    <property type="match status" value="1"/>
</dbReference>
<dbReference type="PANTHER" id="PTHR13016">
    <property type="entry name" value="AMMECR1 HOMOLOG"/>
    <property type="match status" value="1"/>
</dbReference>
<dbReference type="InterPro" id="IPR036071">
    <property type="entry name" value="AMMECR1_dom_sf"/>
</dbReference>
<dbReference type="Pfam" id="PF01871">
    <property type="entry name" value="AMMECR1"/>
    <property type="match status" value="1"/>
</dbReference>
<gene>
    <name evidence="2" type="ORF">C0197_02275</name>
</gene>
<dbReference type="NCBIfam" id="TIGR00296">
    <property type="entry name" value="TIGR00296 family protein"/>
    <property type="match status" value="1"/>
</dbReference>
<evidence type="ECO:0000259" key="1">
    <source>
        <dbReference type="PROSITE" id="PS51112"/>
    </source>
</evidence>
<organism evidence="2 3">
    <name type="scientific">Caldimicrobium thiodismutans</name>
    <dbReference type="NCBI Taxonomy" id="1653476"/>
    <lineage>
        <taxon>Bacteria</taxon>
        <taxon>Pseudomonadati</taxon>
        <taxon>Thermodesulfobacteriota</taxon>
        <taxon>Thermodesulfobacteria</taxon>
        <taxon>Thermodesulfobacteriales</taxon>
        <taxon>Thermodesulfobacteriaceae</taxon>
        <taxon>Caldimicrobium</taxon>
    </lineage>
</organism>
<dbReference type="InterPro" id="IPR002733">
    <property type="entry name" value="AMMECR1_domain"/>
</dbReference>
<evidence type="ECO:0000313" key="3">
    <source>
        <dbReference type="Proteomes" id="UP000235731"/>
    </source>
</evidence>
<sequence length="185" mass="21569">MLSKEEKIYLLKLCREVLKAYFQGKVFKPEPPLREKCPHLYEKRGVFVTLKKGGRLRGCIGTLEGEKPLYEEVCEVVLNSAFRDPRFPPLEKRELDEIEIEISILSPFVRAKPEEVEVGKHGIFLKKGPFRGLLLPQVATEYNWDRRTFLRQGCLKAGLSENCWEDPETELYLFTAEVFSEREIF</sequence>
<feature type="domain" description="AMMECR1" evidence="1">
    <location>
        <begin position="5"/>
        <end position="185"/>
    </location>
</feature>
<protein>
    <submittedName>
        <fullName evidence="2">AMMECR1 domain-containing protein</fullName>
    </submittedName>
</protein>
<reference evidence="2 3" key="1">
    <citation type="submission" date="2018-01" db="EMBL/GenBank/DDBJ databases">
        <title>Metagenomic assembled genomes from two thermal pools in the Uzon Caldera, Kamchatka, Russia.</title>
        <authorList>
            <person name="Wilkins L."/>
            <person name="Ettinger C."/>
        </authorList>
    </citation>
    <scope>NUCLEOTIDE SEQUENCE [LARGE SCALE GENOMIC DNA]</scope>
    <source>
        <strain evidence="2">ZAV-15</strain>
    </source>
</reference>
<dbReference type="InterPro" id="IPR023473">
    <property type="entry name" value="AMMECR1"/>
</dbReference>
<dbReference type="PANTHER" id="PTHR13016:SF0">
    <property type="entry name" value="AMME SYNDROME CANDIDATE GENE 1 PROTEIN"/>
    <property type="match status" value="1"/>
</dbReference>
<dbReference type="EMBL" id="PNIE01000030">
    <property type="protein sequence ID" value="PMP63615.1"/>
    <property type="molecule type" value="Genomic_DNA"/>
</dbReference>
<dbReference type="HAMAP" id="MF_00645">
    <property type="entry name" value="AMMECR1"/>
    <property type="match status" value="1"/>
</dbReference>
<dbReference type="Proteomes" id="UP000235731">
    <property type="component" value="Unassembled WGS sequence"/>
</dbReference>